<feature type="compositionally biased region" description="Pro residues" evidence="7">
    <location>
        <begin position="300"/>
        <end position="310"/>
    </location>
</feature>
<dbReference type="PROSITE" id="PS50090">
    <property type="entry name" value="MYB_LIKE"/>
    <property type="match status" value="1"/>
</dbReference>
<evidence type="ECO:0000256" key="1">
    <source>
        <dbReference type="ARBA" id="ARBA00004123"/>
    </source>
</evidence>
<feature type="domain" description="SANT" evidence="10">
    <location>
        <begin position="117"/>
        <end position="170"/>
    </location>
</feature>
<dbReference type="GO" id="GO:0003677">
    <property type="term" value="F:DNA binding"/>
    <property type="evidence" value="ECO:0007669"/>
    <property type="project" value="UniProtKB-KW"/>
</dbReference>
<dbReference type="InterPro" id="IPR001878">
    <property type="entry name" value="Znf_CCHC"/>
</dbReference>
<dbReference type="AlphaFoldDB" id="A0A2P5CG36"/>
<dbReference type="NCBIfam" id="TIGR01557">
    <property type="entry name" value="myb_SHAQKYF"/>
    <property type="match status" value="1"/>
</dbReference>
<name>A0A2P5CG36_PARAD</name>
<sequence length="354" mass="38462">MAKEQARKCSHCGKNGHNSRTCNNINNNNNVNVVHGNRINGNNVDGGNVFKLFGVTIMEKGGTDSMKKSLSMDNLAACARGGAGHGNDVVPGVDHEAGYLSDGLIHNKRRKAAHERKRGKPWTEEEHRTFLTGLNKLGKGDWRGIATQYVTTRTPSQVASHAQKYFLRQVPSNDKKKRRTSLFDMTFEKEDHLASHPYAETSSKAGTPLVLAENNHAQKLPSEVLNRFPHLCLDNYPALVPPTATSNYQLLPHGMGMPGNVQPWPVINFGGPSYLYSNIHPRVYGKVESCDPVVGTHPSGIPPPRSPPSSPSKAARGASSADQRDGLDLKIGQPQSKQSSELSSPSSGPIIRVT</sequence>
<dbReference type="EMBL" id="JXTB01000134">
    <property type="protein sequence ID" value="PON60006.1"/>
    <property type="molecule type" value="Genomic_DNA"/>
</dbReference>
<evidence type="ECO:0000256" key="7">
    <source>
        <dbReference type="SAM" id="MobiDB-lite"/>
    </source>
</evidence>
<evidence type="ECO:0000259" key="9">
    <source>
        <dbReference type="PROSITE" id="PS50158"/>
    </source>
</evidence>
<dbReference type="OrthoDB" id="118550at2759"/>
<dbReference type="GO" id="GO:0009723">
    <property type="term" value="P:response to ethylene"/>
    <property type="evidence" value="ECO:0007669"/>
    <property type="project" value="TreeGrafter"/>
</dbReference>
<organism evidence="12 13">
    <name type="scientific">Parasponia andersonii</name>
    <name type="common">Sponia andersonii</name>
    <dbReference type="NCBI Taxonomy" id="3476"/>
    <lineage>
        <taxon>Eukaryota</taxon>
        <taxon>Viridiplantae</taxon>
        <taxon>Streptophyta</taxon>
        <taxon>Embryophyta</taxon>
        <taxon>Tracheophyta</taxon>
        <taxon>Spermatophyta</taxon>
        <taxon>Magnoliopsida</taxon>
        <taxon>eudicotyledons</taxon>
        <taxon>Gunneridae</taxon>
        <taxon>Pentapetalae</taxon>
        <taxon>rosids</taxon>
        <taxon>fabids</taxon>
        <taxon>Rosales</taxon>
        <taxon>Cannabaceae</taxon>
        <taxon>Parasponia</taxon>
    </lineage>
</organism>
<evidence type="ECO:0000259" key="11">
    <source>
        <dbReference type="PROSITE" id="PS51294"/>
    </source>
</evidence>
<keyword evidence="4" id="KW-0804">Transcription</keyword>
<evidence type="ECO:0000256" key="2">
    <source>
        <dbReference type="ARBA" id="ARBA00023015"/>
    </source>
</evidence>
<dbReference type="GO" id="GO:0008270">
    <property type="term" value="F:zinc ion binding"/>
    <property type="evidence" value="ECO:0007669"/>
    <property type="project" value="UniProtKB-KW"/>
</dbReference>
<reference evidence="13" key="1">
    <citation type="submission" date="2016-06" db="EMBL/GenBank/DDBJ databases">
        <title>Parallel loss of symbiosis genes in relatives of nitrogen-fixing non-legume Parasponia.</title>
        <authorList>
            <person name="Van Velzen R."/>
            <person name="Holmer R."/>
            <person name="Bu F."/>
            <person name="Rutten L."/>
            <person name="Van Zeijl A."/>
            <person name="Liu W."/>
            <person name="Santuari L."/>
            <person name="Cao Q."/>
            <person name="Sharma T."/>
            <person name="Shen D."/>
            <person name="Roswanjaya Y."/>
            <person name="Wardhani T."/>
            <person name="Kalhor M.S."/>
            <person name="Jansen J."/>
            <person name="Van den Hoogen J."/>
            <person name="Gungor B."/>
            <person name="Hartog M."/>
            <person name="Hontelez J."/>
            <person name="Verver J."/>
            <person name="Yang W.-C."/>
            <person name="Schijlen E."/>
            <person name="Repin R."/>
            <person name="Schilthuizen M."/>
            <person name="Schranz E."/>
            <person name="Heidstra R."/>
            <person name="Miyata K."/>
            <person name="Fedorova E."/>
            <person name="Kohlen W."/>
            <person name="Bisseling T."/>
            <person name="Smit S."/>
            <person name="Geurts R."/>
        </authorList>
    </citation>
    <scope>NUCLEOTIDE SEQUENCE [LARGE SCALE GENOMIC DNA]</scope>
    <source>
        <strain evidence="13">cv. WU1-14</strain>
    </source>
</reference>
<protein>
    <submittedName>
        <fullName evidence="12">GAMYB transcription factor</fullName>
    </submittedName>
</protein>
<feature type="compositionally biased region" description="Low complexity" evidence="7">
    <location>
        <begin position="333"/>
        <end position="354"/>
    </location>
</feature>
<dbReference type="GO" id="GO:0006355">
    <property type="term" value="P:regulation of DNA-templated transcription"/>
    <property type="evidence" value="ECO:0007669"/>
    <property type="project" value="UniProtKB-ARBA"/>
</dbReference>
<feature type="domain" description="CCHC-type" evidence="9">
    <location>
        <begin position="7"/>
        <end position="22"/>
    </location>
</feature>
<evidence type="ECO:0000259" key="8">
    <source>
        <dbReference type="PROSITE" id="PS50090"/>
    </source>
</evidence>
<keyword evidence="13" id="KW-1185">Reference proteome</keyword>
<keyword evidence="6" id="KW-0863">Zinc-finger</keyword>
<dbReference type="SUPFAM" id="SSF46689">
    <property type="entry name" value="Homeodomain-like"/>
    <property type="match status" value="1"/>
</dbReference>
<comment type="subcellular location">
    <subcellularLocation>
        <location evidence="1">Nucleus</location>
    </subcellularLocation>
</comment>
<dbReference type="SMART" id="SM00717">
    <property type="entry name" value="SANT"/>
    <property type="match status" value="1"/>
</dbReference>
<evidence type="ECO:0000313" key="12">
    <source>
        <dbReference type="EMBL" id="PON60006.1"/>
    </source>
</evidence>
<keyword evidence="6" id="KW-0862">Zinc</keyword>
<dbReference type="GO" id="GO:0005634">
    <property type="term" value="C:nucleus"/>
    <property type="evidence" value="ECO:0007669"/>
    <property type="project" value="UniProtKB-SubCell"/>
</dbReference>
<keyword evidence="3" id="KW-0238">DNA-binding</keyword>
<dbReference type="InterPro" id="IPR001005">
    <property type="entry name" value="SANT/Myb"/>
</dbReference>
<evidence type="ECO:0000259" key="10">
    <source>
        <dbReference type="PROSITE" id="PS51293"/>
    </source>
</evidence>
<dbReference type="PANTHER" id="PTHR44191:SF45">
    <property type="entry name" value="TRANSCRIPTION FACTOR MYB1R1-LIKE"/>
    <property type="match status" value="1"/>
</dbReference>
<dbReference type="CDD" id="cd00167">
    <property type="entry name" value="SANT"/>
    <property type="match status" value="1"/>
</dbReference>
<dbReference type="Proteomes" id="UP000237105">
    <property type="component" value="Unassembled WGS sequence"/>
</dbReference>
<keyword evidence="5" id="KW-0539">Nucleus</keyword>
<dbReference type="PROSITE" id="PS51294">
    <property type="entry name" value="HTH_MYB"/>
    <property type="match status" value="1"/>
</dbReference>
<evidence type="ECO:0000256" key="6">
    <source>
        <dbReference type="PROSITE-ProRule" id="PRU00047"/>
    </source>
</evidence>
<keyword evidence="2" id="KW-0805">Transcription regulation</keyword>
<feature type="compositionally biased region" description="Low complexity" evidence="7">
    <location>
        <begin position="311"/>
        <end position="321"/>
    </location>
</feature>
<dbReference type="InterPro" id="IPR017930">
    <property type="entry name" value="Myb_dom"/>
</dbReference>
<evidence type="ECO:0000256" key="4">
    <source>
        <dbReference type="ARBA" id="ARBA00023163"/>
    </source>
</evidence>
<evidence type="ECO:0000256" key="3">
    <source>
        <dbReference type="ARBA" id="ARBA00023125"/>
    </source>
</evidence>
<dbReference type="GO" id="GO:0009739">
    <property type="term" value="P:response to gibberellin"/>
    <property type="evidence" value="ECO:0007669"/>
    <property type="project" value="TreeGrafter"/>
</dbReference>
<dbReference type="InterPro" id="IPR017884">
    <property type="entry name" value="SANT_dom"/>
</dbReference>
<feature type="domain" description="HTH myb-type" evidence="11">
    <location>
        <begin position="114"/>
        <end position="170"/>
    </location>
</feature>
<dbReference type="PANTHER" id="PTHR44191">
    <property type="entry name" value="TRANSCRIPTION FACTOR KUA1"/>
    <property type="match status" value="1"/>
</dbReference>
<accession>A0A2P5CG36</accession>
<keyword evidence="6" id="KW-0479">Metal-binding</keyword>
<dbReference type="Gene3D" id="1.10.10.60">
    <property type="entry name" value="Homeodomain-like"/>
    <property type="match status" value="1"/>
</dbReference>
<evidence type="ECO:0000313" key="13">
    <source>
        <dbReference type="Proteomes" id="UP000237105"/>
    </source>
</evidence>
<comment type="caution">
    <text evidence="12">The sequence shown here is derived from an EMBL/GenBank/DDBJ whole genome shotgun (WGS) entry which is preliminary data.</text>
</comment>
<dbReference type="PROSITE" id="PS51293">
    <property type="entry name" value="SANT"/>
    <property type="match status" value="1"/>
</dbReference>
<gene>
    <name evidence="12" type="ORF">PanWU01x14_155200</name>
</gene>
<evidence type="ECO:0000256" key="5">
    <source>
        <dbReference type="ARBA" id="ARBA00023242"/>
    </source>
</evidence>
<proteinExistence type="predicted"/>
<dbReference type="InterPro" id="IPR052245">
    <property type="entry name" value="Plant_Stress_Dev_TF"/>
</dbReference>
<dbReference type="FunFam" id="1.10.10.60:FF:000009">
    <property type="entry name" value="transcription factor MYB1R1"/>
    <property type="match status" value="1"/>
</dbReference>
<dbReference type="STRING" id="3476.A0A2P5CG36"/>
<dbReference type="PROSITE" id="PS50158">
    <property type="entry name" value="ZF_CCHC"/>
    <property type="match status" value="1"/>
</dbReference>
<feature type="region of interest" description="Disordered" evidence="7">
    <location>
        <begin position="294"/>
        <end position="354"/>
    </location>
</feature>
<dbReference type="InterPro" id="IPR009057">
    <property type="entry name" value="Homeodomain-like_sf"/>
</dbReference>
<feature type="domain" description="Myb-like" evidence="8">
    <location>
        <begin position="114"/>
        <end position="166"/>
    </location>
</feature>
<dbReference type="InterPro" id="IPR006447">
    <property type="entry name" value="Myb_dom_plants"/>
</dbReference>
<dbReference type="Pfam" id="PF00249">
    <property type="entry name" value="Myb_DNA-binding"/>
    <property type="match status" value="1"/>
</dbReference>